<feature type="compositionally biased region" description="Basic and acidic residues" evidence="16">
    <location>
        <begin position="955"/>
        <end position="968"/>
    </location>
</feature>
<keyword evidence="19" id="KW-1185">Reference proteome</keyword>
<reference evidence="19" key="1">
    <citation type="submission" date="2017-02" db="EMBL/GenBank/DDBJ databases">
        <authorList>
            <person name="Dridi B."/>
        </authorList>
    </citation>
    <scope>NUCLEOTIDE SEQUENCE [LARGE SCALE GENOMIC DNA]</scope>
    <source>
        <strain evidence="19">B Co 03.10</strain>
    </source>
</reference>
<sequence length="1187" mass="124162">MSNTHDDDLDPTAGILADLASLRASHDAADDSSDADPDTLSALDEIAAAAARLREHEGDDADDLGPDDDEGADGGHDVAAATTAEPTTTSGGGSRSRTARSERSAESLRGLVFESYASDRDSDEDDAHSDSGSGTHPGDGAHASAGSRADEEDDATSVSSSRAVDPRNPFSHSTDATTGAFAPVAAPAGGGLLFQPPQEDYAQPADPDWYADDDSDDDSDDDYDSDDRYDDQGQTDDDADSSTDDRSGSDRSDSDDSGSDDGSGDGRGRSRRRRGGRGRRSRGRDRSSEDGSDDDANGSDQAGGHGDDDESTSDADGGRRGSRRGRRRRSSGSDDAHGDGGSASDADGGRGADDGSSDDESASDGSGSRGSNRRGSGSRGSDSGRSDGGRTDGDQADGDASGRGSSDDGHSGSSDGSGDGQDDSDDDSGSSRRRRRRRGRSSRRDSGGGDTGSTGDDQVTAIKGSTRLEAKRQRRREGREAGRRRPLLTEAEFLARRESVTRTMLVREQSDRTQLAVLEDGVTVEHYLSEHKAQASLIGNVYMGRVQNVLPSMEAAFIDIGKGRNAVLYAGEVNWDALGMNGKPQRIEQALSSGDSVLVQVTKDPVGHKGARLTSQISLPGRFLVYIPGNSMTGISRKLPDNERARLKKLLKEILPEQAGVIVRTASEGASDDELRRDVDRLTKRWESIEKKSKAPKASAPKLLYSEPDMIVRIIRDVFNEDFDSLVVDGEGAWDTIHEYVEAVAPDLLERVSRYGAEGTDTAESGASGTDIFDHFRVNEQIEKALSRKVNLPSGGSLVIDRTEAMTVVDVNTGKFTGSGGNLEETVTKNNLEAADEVIRQLRLRDIGGIIVVDFIDMVLESNRDLVTRRLVECLARDRTRHQVAEVTSLGLVQMTRKRIGTGLAESLSEAGEDLSGRGLMLPGTDEKDSGGSQRGGQRGRGQRKGGDGGSSRGSDSHRGSDSRRAADGGRGSDGSSRGSKAQHAGQDEERDLDELNSQSRSAVAAIAKATLKKSDDESADGTGTEAASTSDVSASTSSGSTSSGSSTDESTSDGRRSRRRGGRSRSSAKTAEPAAEAAPATEAAPAVDAAPAAEAAPADSEPKAPALPEPTGPMPLMIGADSTTTVQTKVAKKADRPAAKPSSAEPSGAEPSSTESSSAEPSTESPAATSEPPASAGPILMLGMDD</sequence>
<dbReference type="GO" id="GO:0006397">
    <property type="term" value="P:mRNA processing"/>
    <property type="evidence" value="ECO:0007669"/>
    <property type="project" value="UniProtKB-KW"/>
</dbReference>
<comment type="catalytic activity">
    <reaction evidence="13">
        <text>Endonucleolytic cleavage of single-stranded RNA in A- and U-rich regions.</text>
        <dbReference type="EC" id="3.1.26.12"/>
    </reaction>
</comment>
<keyword evidence="5" id="KW-0963">Cytoplasm</keyword>
<keyword evidence="11" id="KW-0460">Magnesium</keyword>
<dbReference type="GO" id="GO:0046872">
    <property type="term" value="F:metal ion binding"/>
    <property type="evidence" value="ECO:0007669"/>
    <property type="project" value="UniProtKB-KW"/>
</dbReference>
<evidence type="ECO:0000256" key="6">
    <source>
        <dbReference type="ARBA" id="ARBA00022664"/>
    </source>
</evidence>
<name>A0A1X6XB16_9MICO</name>
<feature type="compositionally biased region" description="Acidic residues" evidence="16">
    <location>
        <begin position="58"/>
        <end position="72"/>
    </location>
</feature>
<dbReference type="RefSeq" id="WP_256970253.1">
    <property type="nucleotide sequence ID" value="NZ_FWFF01000008.1"/>
</dbReference>
<dbReference type="EC" id="3.1.26.12" evidence="14"/>
<dbReference type="GO" id="GO:0008995">
    <property type="term" value="F:ribonuclease E activity"/>
    <property type="evidence" value="ECO:0007669"/>
    <property type="project" value="UniProtKB-EC"/>
</dbReference>
<evidence type="ECO:0000313" key="19">
    <source>
        <dbReference type="Proteomes" id="UP000196581"/>
    </source>
</evidence>
<keyword evidence="7" id="KW-0819">tRNA processing</keyword>
<evidence type="ECO:0000256" key="14">
    <source>
        <dbReference type="ARBA" id="ARBA00066879"/>
    </source>
</evidence>
<dbReference type="GO" id="GO:0006364">
    <property type="term" value="P:rRNA processing"/>
    <property type="evidence" value="ECO:0007669"/>
    <property type="project" value="TreeGrafter"/>
</dbReference>
<proteinExistence type="inferred from homology"/>
<dbReference type="GO" id="GO:0003723">
    <property type="term" value="F:RNA binding"/>
    <property type="evidence" value="ECO:0007669"/>
    <property type="project" value="UniProtKB-KW"/>
</dbReference>
<keyword evidence="8" id="KW-0479">Metal-binding</keyword>
<accession>A0A1X6XB16</accession>
<dbReference type="GO" id="GO:0008033">
    <property type="term" value="P:tRNA processing"/>
    <property type="evidence" value="ECO:0007669"/>
    <property type="project" value="UniProtKB-KW"/>
</dbReference>
<keyword evidence="12" id="KW-0694">RNA-binding</keyword>
<feature type="compositionally biased region" description="Basic and acidic residues" evidence="16">
    <location>
        <begin position="382"/>
        <end position="393"/>
    </location>
</feature>
<dbReference type="InterPro" id="IPR019307">
    <property type="entry name" value="RNA-bd_AU-1/RNase_E/G"/>
</dbReference>
<dbReference type="Pfam" id="PF10150">
    <property type="entry name" value="RNase_E_G"/>
    <property type="match status" value="1"/>
</dbReference>
<evidence type="ECO:0000256" key="3">
    <source>
        <dbReference type="ARBA" id="ARBA00004496"/>
    </source>
</evidence>
<feature type="region of interest" description="Disordered" evidence="16">
    <location>
        <begin position="908"/>
        <end position="1187"/>
    </location>
</feature>
<feature type="compositionally biased region" description="Low complexity" evidence="16">
    <location>
        <begin position="363"/>
        <end position="381"/>
    </location>
</feature>
<evidence type="ECO:0000256" key="5">
    <source>
        <dbReference type="ARBA" id="ARBA00022490"/>
    </source>
</evidence>
<evidence type="ECO:0000256" key="13">
    <source>
        <dbReference type="ARBA" id="ARBA00050524"/>
    </source>
</evidence>
<keyword evidence="10" id="KW-0862">Zinc</keyword>
<evidence type="ECO:0000256" key="9">
    <source>
        <dbReference type="ARBA" id="ARBA00022801"/>
    </source>
</evidence>
<evidence type="ECO:0000256" key="4">
    <source>
        <dbReference type="ARBA" id="ARBA00005522"/>
    </source>
</evidence>
<dbReference type="PROSITE" id="PS50126">
    <property type="entry name" value="S1"/>
    <property type="match status" value="1"/>
</dbReference>
<dbReference type="CDD" id="cd04453">
    <property type="entry name" value="S1_RNase_E"/>
    <property type="match status" value="1"/>
</dbReference>
<evidence type="ECO:0000256" key="12">
    <source>
        <dbReference type="ARBA" id="ARBA00022884"/>
    </source>
</evidence>
<comment type="cofactor">
    <cofactor evidence="2">
        <name>Zn(2+)</name>
        <dbReference type="ChEBI" id="CHEBI:29105"/>
    </cofactor>
</comment>
<evidence type="ECO:0000256" key="11">
    <source>
        <dbReference type="ARBA" id="ARBA00022842"/>
    </source>
</evidence>
<feature type="compositionally biased region" description="Basic residues" evidence="16">
    <location>
        <begin position="269"/>
        <end position="283"/>
    </location>
</feature>
<comment type="similarity">
    <text evidence="4">Belongs to the RNase E/G family.</text>
</comment>
<evidence type="ECO:0000256" key="2">
    <source>
        <dbReference type="ARBA" id="ARBA00001947"/>
    </source>
</evidence>
<dbReference type="FunFam" id="2.40.50.140:FF:000066">
    <property type="entry name" value="Ribonuclease E"/>
    <property type="match status" value="1"/>
</dbReference>
<evidence type="ECO:0000256" key="16">
    <source>
        <dbReference type="SAM" id="MobiDB-lite"/>
    </source>
</evidence>
<comment type="subcellular location">
    <subcellularLocation>
        <location evidence="3">Cytoplasm</location>
    </subcellularLocation>
</comment>
<feature type="region of interest" description="Disordered" evidence="16">
    <location>
        <begin position="51"/>
        <end position="484"/>
    </location>
</feature>
<dbReference type="InterPro" id="IPR003029">
    <property type="entry name" value="S1_domain"/>
</dbReference>
<dbReference type="SMART" id="SM00316">
    <property type="entry name" value="S1"/>
    <property type="match status" value="1"/>
</dbReference>
<dbReference type="InterPro" id="IPR004659">
    <property type="entry name" value="RNase_E/G"/>
</dbReference>
<dbReference type="EMBL" id="FWFF01000008">
    <property type="protein sequence ID" value="SLM96366.1"/>
    <property type="molecule type" value="Genomic_DNA"/>
</dbReference>
<organism evidence="18 19">
    <name type="scientific">Brevibacterium yomogidense</name>
    <dbReference type="NCBI Taxonomy" id="946573"/>
    <lineage>
        <taxon>Bacteria</taxon>
        <taxon>Bacillati</taxon>
        <taxon>Actinomycetota</taxon>
        <taxon>Actinomycetes</taxon>
        <taxon>Micrococcales</taxon>
        <taxon>Brevibacteriaceae</taxon>
        <taxon>Brevibacterium</taxon>
    </lineage>
</organism>
<evidence type="ECO:0000256" key="8">
    <source>
        <dbReference type="ARBA" id="ARBA00022723"/>
    </source>
</evidence>
<dbReference type="AlphaFoldDB" id="A0A1X6XB16"/>
<feature type="compositionally biased region" description="Acidic residues" evidence="16">
    <location>
        <begin position="209"/>
        <end position="242"/>
    </location>
</feature>
<dbReference type="Proteomes" id="UP000196581">
    <property type="component" value="Unassembled WGS sequence"/>
</dbReference>
<dbReference type="PANTHER" id="PTHR30001:SF0">
    <property type="entry name" value="RIBONUCLEASE G"/>
    <property type="match status" value="1"/>
</dbReference>
<dbReference type="Gene3D" id="2.40.50.140">
    <property type="entry name" value="Nucleic acid-binding proteins"/>
    <property type="match status" value="1"/>
</dbReference>
<feature type="compositionally biased region" description="Low complexity" evidence="16">
    <location>
        <begin position="107"/>
        <end position="116"/>
    </location>
</feature>
<dbReference type="InterPro" id="IPR012340">
    <property type="entry name" value="NA-bd_OB-fold"/>
</dbReference>
<evidence type="ECO:0000256" key="1">
    <source>
        <dbReference type="ARBA" id="ARBA00001946"/>
    </source>
</evidence>
<dbReference type="PANTHER" id="PTHR30001">
    <property type="entry name" value="RIBONUCLEASE"/>
    <property type="match status" value="1"/>
</dbReference>
<feature type="compositionally biased region" description="Low complexity" evidence="16">
    <location>
        <begin position="176"/>
        <end position="187"/>
    </location>
</feature>
<feature type="compositionally biased region" description="Basic and acidic residues" evidence="16">
    <location>
        <begin position="466"/>
        <end position="483"/>
    </location>
</feature>
<feature type="domain" description="S1 motif" evidence="17">
    <location>
        <begin position="539"/>
        <end position="622"/>
    </location>
</feature>
<evidence type="ECO:0000259" key="17">
    <source>
        <dbReference type="PROSITE" id="PS50126"/>
    </source>
</evidence>
<dbReference type="SUPFAM" id="SSF50249">
    <property type="entry name" value="Nucleic acid-binding proteins"/>
    <property type="match status" value="1"/>
</dbReference>
<gene>
    <name evidence="18" type="ORF">FM105_05720</name>
</gene>
<feature type="compositionally biased region" description="Basic residues" evidence="16">
    <location>
        <begin position="320"/>
        <end position="330"/>
    </location>
</feature>
<evidence type="ECO:0000256" key="10">
    <source>
        <dbReference type="ARBA" id="ARBA00022833"/>
    </source>
</evidence>
<feature type="compositionally biased region" description="Basic residues" evidence="16">
    <location>
        <begin position="431"/>
        <end position="441"/>
    </location>
</feature>
<evidence type="ECO:0000256" key="15">
    <source>
        <dbReference type="ARBA" id="ARBA00072999"/>
    </source>
</evidence>
<dbReference type="GO" id="GO:0005737">
    <property type="term" value="C:cytoplasm"/>
    <property type="evidence" value="ECO:0007669"/>
    <property type="project" value="UniProtKB-SubCell"/>
</dbReference>
<keyword evidence="9 18" id="KW-0378">Hydrolase</keyword>
<comment type="cofactor">
    <cofactor evidence="1">
        <name>Mg(2+)</name>
        <dbReference type="ChEBI" id="CHEBI:18420"/>
    </cofactor>
</comment>
<feature type="compositionally biased region" description="Low complexity" evidence="16">
    <location>
        <begin position="1065"/>
        <end position="1105"/>
    </location>
</feature>
<evidence type="ECO:0000256" key="7">
    <source>
        <dbReference type="ARBA" id="ARBA00022694"/>
    </source>
</evidence>
<feature type="compositionally biased region" description="Low complexity" evidence="16">
    <location>
        <begin position="1029"/>
        <end position="1050"/>
    </location>
</feature>
<protein>
    <recommendedName>
        <fullName evidence="15">Ribonuclease E</fullName>
        <ecNumber evidence="14">3.1.26.12</ecNumber>
    </recommendedName>
</protein>
<feature type="compositionally biased region" description="Basic and acidic residues" evidence="16">
    <location>
        <begin position="243"/>
        <end position="254"/>
    </location>
</feature>
<feature type="compositionally biased region" description="Low complexity" evidence="16">
    <location>
        <begin position="1140"/>
        <end position="1179"/>
    </location>
</feature>
<feature type="compositionally biased region" description="Low complexity" evidence="16">
    <location>
        <begin position="77"/>
        <end position="89"/>
    </location>
</feature>
<dbReference type="NCBIfam" id="TIGR00757">
    <property type="entry name" value="RNaseEG"/>
    <property type="match status" value="1"/>
</dbReference>
<keyword evidence="6" id="KW-0507">mRNA processing</keyword>
<evidence type="ECO:0000313" key="18">
    <source>
        <dbReference type="EMBL" id="SLM96366.1"/>
    </source>
</evidence>